<feature type="transmembrane region" description="Helical" evidence="1">
    <location>
        <begin position="60"/>
        <end position="87"/>
    </location>
</feature>
<evidence type="ECO:0000256" key="1">
    <source>
        <dbReference type="SAM" id="Phobius"/>
    </source>
</evidence>
<dbReference type="OrthoDB" id="5081118at2"/>
<dbReference type="Proteomes" id="UP000309893">
    <property type="component" value="Unassembled WGS sequence"/>
</dbReference>
<proteinExistence type="predicted"/>
<keyword evidence="1" id="KW-1133">Transmembrane helix</keyword>
<accession>A0A4S2D1W5</accession>
<dbReference type="EMBL" id="SRYO01000008">
    <property type="protein sequence ID" value="TGY35106.1"/>
    <property type="molecule type" value="Genomic_DNA"/>
</dbReference>
<organism evidence="2 3">
    <name type="scientific">Microbacterium laevaniformans</name>
    <dbReference type="NCBI Taxonomy" id="36807"/>
    <lineage>
        <taxon>Bacteria</taxon>
        <taxon>Bacillati</taxon>
        <taxon>Actinomycetota</taxon>
        <taxon>Actinomycetes</taxon>
        <taxon>Micrococcales</taxon>
        <taxon>Microbacteriaceae</taxon>
        <taxon>Microbacterium</taxon>
    </lineage>
</organism>
<keyword evidence="1" id="KW-0472">Membrane</keyword>
<keyword evidence="1" id="KW-0812">Transmembrane</keyword>
<evidence type="ECO:0000313" key="3">
    <source>
        <dbReference type="Proteomes" id="UP000309893"/>
    </source>
</evidence>
<evidence type="ECO:0000313" key="2">
    <source>
        <dbReference type="EMBL" id="TGY35106.1"/>
    </source>
</evidence>
<feature type="transmembrane region" description="Helical" evidence="1">
    <location>
        <begin position="20"/>
        <end position="40"/>
    </location>
</feature>
<gene>
    <name evidence="2" type="ORF">E5344_12560</name>
</gene>
<name>A0A4S2D1W5_9MICO</name>
<protein>
    <submittedName>
        <fullName evidence="2">Uncharacterized protein</fullName>
    </submittedName>
</protein>
<reference evidence="2 3" key="1">
    <citation type="submission" date="2019-04" db="EMBL/GenBank/DDBJ databases">
        <title>Microbes associate with the intestines of laboratory mice.</title>
        <authorList>
            <person name="Navarre W."/>
            <person name="Wong E."/>
            <person name="Huang K."/>
            <person name="Tropini C."/>
            <person name="Ng K."/>
            <person name="Yu B."/>
        </authorList>
    </citation>
    <scope>NUCLEOTIDE SEQUENCE [LARGE SCALE GENOMIC DNA]</scope>
    <source>
        <strain evidence="2 3">NM46_B2-13</strain>
    </source>
</reference>
<comment type="caution">
    <text evidence="2">The sequence shown here is derived from an EMBL/GenBank/DDBJ whole genome shotgun (WGS) entry which is preliminary data.</text>
</comment>
<dbReference type="AlphaFoldDB" id="A0A4S2D1W5"/>
<feature type="transmembrane region" description="Helical" evidence="1">
    <location>
        <begin position="94"/>
        <end position="115"/>
    </location>
</feature>
<feature type="transmembrane region" description="Helical" evidence="1">
    <location>
        <begin position="127"/>
        <end position="145"/>
    </location>
</feature>
<sequence>MSPPSAAGTFTRDQLWRGALHAWLGFVTLLTIAAFGWAALAGMRPFTPSSVGAAVYAAGWVAAVGGVVSIFVTVLGLPVAALVGFALRGVRRRWVHLSAFAAFGIAIGAAVVSIVTAMSRPAMLDPVMVGVVIVACAGATVYGRWQADRTPSRRDPLIEEEDRPRRG</sequence>